<dbReference type="GO" id="GO:0005524">
    <property type="term" value="F:ATP binding"/>
    <property type="evidence" value="ECO:0007669"/>
    <property type="project" value="UniProtKB-KW"/>
</dbReference>
<organism evidence="13 14">
    <name type="scientific">Malaciobacter molluscorum LMG 25693</name>
    <dbReference type="NCBI Taxonomy" id="870501"/>
    <lineage>
        <taxon>Bacteria</taxon>
        <taxon>Pseudomonadati</taxon>
        <taxon>Campylobacterota</taxon>
        <taxon>Epsilonproteobacteria</taxon>
        <taxon>Campylobacterales</taxon>
        <taxon>Arcobacteraceae</taxon>
        <taxon>Malaciobacter</taxon>
    </lineage>
</organism>
<evidence type="ECO:0000259" key="11">
    <source>
        <dbReference type="PROSITE" id="PS50113"/>
    </source>
</evidence>
<dbReference type="PRINTS" id="PR00344">
    <property type="entry name" value="BCTRLSENSOR"/>
</dbReference>
<evidence type="ECO:0000256" key="1">
    <source>
        <dbReference type="ARBA" id="ARBA00000085"/>
    </source>
</evidence>
<dbReference type="EC" id="2.7.13.3" evidence="2"/>
<dbReference type="InterPro" id="IPR000700">
    <property type="entry name" value="PAS-assoc_C"/>
</dbReference>
<evidence type="ECO:0000256" key="4">
    <source>
        <dbReference type="ARBA" id="ARBA00022679"/>
    </source>
</evidence>
<evidence type="ECO:0000256" key="7">
    <source>
        <dbReference type="ARBA" id="ARBA00022840"/>
    </source>
</evidence>
<protein>
    <recommendedName>
        <fullName evidence="2">histidine kinase</fullName>
        <ecNumber evidence="2">2.7.13.3</ecNumber>
    </recommendedName>
</protein>
<dbReference type="PROSITE" id="PS50112">
    <property type="entry name" value="PAS"/>
    <property type="match status" value="1"/>
</dbReference>
<dbReference type="Pfam" id="PF02518">
    <property type="entry name" value="HATPase_c"/>
    <property type="match status" value="1"/>
</dbReference>
<evidence type="ECO:0000313" key="13">
    <source>
        <dbReference type="EMBL" id="PHO18198.1"/>
    </source>
</evidence>
<dbReference type="SUPFAM" id="SSF55785">
    <property type="entry name" value="PYP-like sensor domain (PAS domain)"/>
    <property type="match status" value="1"/>
</dbReference>
<dbReference type="AlphaFoldDB" id="A0A2G1DI62"/>
<dbReference type="InterPro" id="IPR000014">
    <property type="entry name" value="PAS"/>
</dbReference>
<evidence type="ECO:0000313" key="15">
    <source>
        <dbReference type="Proteomes" id="UP000262712"/>
    </source>
</evidence>
<comment type="catalytic activity">
    <reaction evidence="1">
        <text>ATP + protein L-histidine = ADP + protein N-phospho-L-histidine.</text>
        <dbReference type="EC" id="2.7.13.3"/>
    </reaction>
</comment>
<dbReference type="Pfam" id="PF08447">
    <property type="entry name" value="PAS_3"/>
    <property type="match status" value="1"/>
</dbReference>
<dbReference type="InterPro" id="IPR004358">
    <property type="entry name" value="Sig_transdc_His_kin-like_C"/>
</dbReference>
<keyword evidence="7" id="KW-0067">ATP-binding</keyword>
<dbReference type="Gene3D" id="3.30.450.20">
    <property type="entry name" value="PAS domain"/>
    <property type="match status" value="1"/>
</dbReference>
<dbReference type="InterPro" id="IPR036097">
    <property type="entry name" value="HisK_dim/P_sf"/>
</dbReference>
<dbReference type="NCBIfam" id="TIGR00229">
    <property type="entry name" value="sensory_box"/>
    <property type="match status" value="1"/>
</dbReference>
<evidence type="ECO:0000256" key="5">
    <source>
        <dbReference type="ARBA" id="ARBA00022741"/>
    </source>
</evidence>
<dbReference type="InterPro" id="IPR013655">
    <property type="entry name" value="PAS_fold_3"/>
</dbReference>
<dbReference type="CDD" id="cd00130">
    <property type="entry name" value="PAS"/>
    <property type="match status" value="1"/>
</dbReference>
<dbReference type="Proteomes" id="UP000221222">
    <property type="component" value="Unassembled WGS sequence"/>
</dbReference>
<evidence type="ECO:0000259" key="10">
    <source>
        <dbReference type="PROSITE" id="PS50112"/>
    </source>
</evidence>
<dbReference type="EMBL" id="CP032098">
    <property type="protein sequence ID" value="AXX92351.1"/>
    <property type="molecule type" value="Genomic_DNA"/>
</dbReference>
<dbReference type="SUPFAM" id="SSF55874">
    <property type="entry name" value="ATPase domain of HSP90 chaperone/DNA topoisomerase II/histidine kinase"/>
    <property type="match status" value="1"/>
</dbReference>
<dbReference type="SUPFAM" id="SSF47384">
    <property type="entry name" value="Homodimeric domain of signal transducing histidine kinase"/>
    <property type="match status" value="1"/>
</dbReference>
<evidence type="ECO:0000256" key="2">
    <source>
        <dbReference type="ARBA" id="ARBA00012438"/>
    </source>
</evidence>
<feature type="domain" description="Histidine kinase" evidence="9">
    <location>
        <begin position="280"/>
        <end position="495"/>
    </location>
</feature>
<keyword evidence="5" id="KW-0547">Nucleotide-binding</keyword>
<dbReference type="InterPro" id="IPR005467">
    <property type="entry name" value="His_kinase_dom"/>
</dbReference>
<dbReference type="PROSITE" id="PS50113">
    <property type="entry name" value="PAC"/>
    <property type="match status" value="1"/>
</dbReference>
<dbReference type="InterPro" id="IPR003594">
    <property type="entry name" value="HATPase_dom"/>
</dbReference>
<keyword evidence="8" id="KW-0902">Two-component regulatory system</keyword>
<reference evidence="13 14" key="1">
    <citation type="submission" date="2017-09" db="EMBL/GenBank/DDBJ databases">
        <title>Arcobacter canalis sp. nov., a new species isolated from a water canal contaminated with urban sewage.</title>
        <authorList>
            <person name="Perez-Cataluna A."/>
            <person name="Salas-Masso N."/>
            <person name="Figueras M.J."/>
        </authorList>
    </citation>
    <scope>NUCLEOTIDE SEQUENCE [LARGE SCALE GENOMIC DNA]</scope>
    <source>
        <strain evidence="13 14">F98-3</strain>
    </source>
</reference>
<evidence type="ECO:0000256" key="8">
    <source>
        <dbReference type="ARBA" id="ARBA00023012"/>
    </source>
</evidence>
<dbReference type="InterPro" id="IPR035965">
    <property type="entry name" value="PAS-like_dom_sf"/>
</dbReference>
<evidence type="ECO:0000256" key="6">
    <source>
        <dbReference type="ARBA" id="ARBA00022777"/>
    </source>
</evidence>
<keyword evidence="3" id="KW-0597">Phosphoprotein</keyword>
<dbReference type="KEGG" id="amol:AMOL_1376"/>
<dbReference type="Proteomes" id="UP000262712">
    <property type="component" value="Chromosome"/>
</dbReference>
<accession>A0A2G1DI62</accession>
<evidence type="ECO:0000256" key="3">
    <source>
        <dbReference type="ARBA" id="ARBA00022553"/>
    </source>
</evidence>
<dbReference type="InterPro" id="IPR036890">
    <property type="entry name" value="HATPase_C_sf"/>
</dbReference>
<keyword evidence="14" id="KW-1185">Reference proteome</keyword>
<dbReference type="GO" id="GO:0000155">
    <property type="term" value="F:phosphorelay sensor kinase activity"/>
    <property type="evidence" value="ECO:0007669"/>
    <property type="project" value="InterPro"/>
</dbReference>
<evidence type="ECO:0000259" key="9">
    <source>
        <dbReference type="PROSITE" id="PS50109"/>
    </source>
</evidence>
<name>A0A2G1DI62_9BACT</name>
<keyword evidence="6 12" id="KW-0418">Kinase</keyword>
<gene>
    <name evidence="12" type="ORF">AMOL_1376</name>
    <name evidence="13" type="ORF">CPU12_06960</name>
</gene>
<dbReference type="InterPro" id="IPR001610">
    <property type="entry name" value="PAC"/>
</dbReference>
<dbReference type="PANTHER" id="PTHR43065:SF46">
    <property type="entry name" value="C4-DICARBOXYLATE TRANSPORT SENSOR PROTEIN DCTB"/>
    <property type="match status" value="1"/>
</dbReference>
<evidence type="ECO:0000313" key="14">
    <source>
        <dbReference type="Proteomes" id="UP000221222"/>
    </source>
</evidence>
<feature type="domain" description="PAC" evidence="11">
    <location>
        <begin position="212"/>
        <end position="264"/>
    </location>
</feature>
<reference evidence="12 15" key="2">
    <citation type="submission" date="2018-08" db="EMBL/GenBank/DDBJ databases">
        <title>Complete genome of the Arcobacter molluscorum type strain LMG 25693.</title>
        <authorList>
            <person name="Miller W.G."/>
            <person name="Yee E."/>
            <person name="Bono J.L."/>
        </authorList>
    </citation>
    <scope>NUCLEOTIDE SEQUENCE [LARGE SCALE GENOMIC DNA]</scope>
    <source>
        <strain evidence="12 15">CECT 7696</strain>
    </source>
</reference>
<sequence length="495" mass="57585">MRLLDYLTIFQENKNIIIEYWLSSDSVINILISKNIEKDFFKKEYANFIFDNYIKVIEDSSNIGKCPIMEQLLKYFKYFNFSTSELFQICSSFKLAITRLTYDKQINSFELDKELDNIFELNFSNILSKYTQTVNEVEDKLIKTLSIINKYIIMSKTDKEGIITEVSEGFCDITGYKKEEVIGKSHNIIRHNEMNNLVFKQLWQTILSGKVWKGEIKNKKKDGTTYWIYATIEPIFDKVHNIIGFYAISQDITSKKEFEEQQNMLIEQSKSAAMGEMISMIAHQWRQPLQAVSILVQKLPLVKMIDGEITDQAINQVVDDVGIQLEYMSKTIDDFRDFFKPNKEKEIVRISSLINKTLDFLSYMLKVDVINFNKKIEDDVVIKVHINEIVQVLINIIKNARDVMIEKNILHRLINIHCYKQNDFLIIEIEDNAGGIPENIISKVFEPYFSTKEKKNGTGIGLYMSKTIIEQHSLGKLSVFNSDLGAVFKIELPLI</sequence>
<dbReference type="InterPro" id="IPR003661">
    <property type="entry name" value="HisK_dim/P_dom"/>
</dbReference>
<proteinExistence type="predicted"/>
<dbReference type="EMBL" id="NXFY01000008">
    <property type="protein sequence ID" value="PHO18198.1"/>
    <property type="molecule type" value="Genomic_DNA"/>
</dbReference>
<dbReference type="Gene3D" id="1.10.287.130">
    <property type="match status" value="1"/>
</dbReference>
<dbReference type="SMART" id="SM00387">
    <property type="entry name" value="HATPase_c"/>
    <property type="match status" value="1"/>
</dbReference>
<keyword evidence="4" id="KW-0808">Transferase</keyword>
<dbReference type="PANTHER" id="PTHR43065">
    <property type="entry name" value="SENSOR HISTIDINE KINASE"/>
    <property type="match status" value="1"/>
</dbReference>
<dbReference type="RefSeq" id="WP_099342374.1">
    <property type="nucleotide sequence ID" value="NZ_CP032098.1"/>
</dbReference>
<dbReference type="SMART" id="SM00086">
    <property type="entry name" value="PAC"/>
    <property type="match status" value="1"/>
</dbReference>
<feature type="domain" description="PAS" evidence="10">
    <location>
        <begin position="158"/>
        <end position="185"/>
    </location>
</feature>
<dbReference type="PROSITE" id="PS50109">
    <property type="entry name" value="HIS_KIN"/>
    <property type="match status" value="1"/>
</dbReference>
<evidence type="ECO:0000313" key="12">
    <source>
        <dbReference type="EMBL" id="AXX92351.1"/>
    </source>
</evidence>
<dbReference type="CDD" id="cd00082">
    <property type="entry name" value="HisKA"/>
    <property type="match status" value="1"/>
</dbReference>
<dbReference type="Gene3D" id="3.30.565.10">
    <property type="entry name" value="Histidine kinase-like ATPase, C-terminal domain"/>
    <property type="match status" value="1"/>
</dbReference>